<evidence type="ECO:0000256" key="1">
    <source>
        <dbReference type="SAM" id="MobiDB-lite"/>
    </source>
</evidence>
<sequence length="165" mass="18356">MRNLYKYSYIELSSSHTHIKKSNPKLTPQNKGFTKSSTISPSSSETVPEEDTRDSSEEEDCEEENVKDEEEVEDCEVVMMISMCAAFRAAAWMSRGLSELGRGKEPARSGKLSIADVPLMLRAATSCARAAISGEGNVPSHIRDFFLGSLISDTHFPQFLFRTPR</sequence>
<feature type="compositionally biased region" description="Acidic residues" evidence="1">
    <location>
        <begin position="47"/>
        <end position="72"/>
    </location>
</feature>
<organism evidence="2 3">
    <name type="scientific">Thlaspi arvense</name>
    <name type="common">Field penny-cress</name>
    <dbReference type="NCBI Taxonomy" id="13288"/>
    <lineage>
        <taxon>Eukaryota</taxon>
        <taxon>Viridiplantae</taxon>
        <taxon>Streptophyta</taxon>
        <taxon>Embryophyta</taxon>
        <taxon>Tracheophyta</taxon>
        <taxon>Spermatophyta</taxon>
        <taxon>Magnoliopsida</taxon>
        <taxon>eudicotyledons</taxon>
        <taxon>Gunneridae</taxon>
        <taxon>Pentapetalae</taxon>
        <taxon>rosids</taxon>
        <taxon>malvids</taxon>
        <taxon>Brassicales</taxon>
        <taxon>Brassicaceae</taxon>
        <taxon>Thlaspideae</taxon>
        <taxon>Thlaspi</taxon>
    </lineage>
</organism>
<feature type="compositionally biased region" description="Low complexity" evidence="1">
    <location>
        <begin position="36"/>
        <end position="46"/>
    </location>
</feature>
<name>A0AAU9RJ70_THLAR</name>
<reference evidence="2 3" key="1">
    <citation type="submission" date="2022-03" db="EMBL/GenBank/DDBJ databases">
        <authorList>
            <person name="Nunn A."/>
            <person name="Chopra R."/>
            <person name="Nunn A."/>
            <person name="Contreras Garrido A."/>
        </authorList>
    </citation>
    <scope>NUCLEOTIDE SEQUENCE [LARGE SCALE GENOMIC DNA]</scope>
</reference>
<feature type="region of interest" description="Disordered" evidence="1">
    <location>
        <begin position="17"/>
        <end position="72"/>
    </location>
</feature>
<feature type="non-terminal residue" evidence="2">
    <location>
        <position position="165"/>
    </location>
</feature>
<dbReference type="EMBL" id="OU466858">
    <property type="protein sequence ID" value="CAH2044441.1"/>
    <property type="molecule type" value="Genomic_DNA"/>
</dbReference>
<protein>
    <submittedName>
        <fullName evidence="2">Uncharacterized protein</fullName>
    </submittedName>
</protein>
<dbReference type="Proteomes" id="UP000836841">
    <property type="component" value="Chromosome 2"/>
</dbReference>
<evidence type="ECO:0000313" key="2">
    <source>
        <dbReference type="EMBL" id="CAH2044441.1"/>
    </source>
</evidence>
<dbReference type="AlphaFoldDB" id="A0AAU9RJ70"/>
<accession>A0AAU9RJ70</accession>
<proteinExistence type="predicted"/>
<keyword evidence="3" id="KW-1185">Reference proteome</keyword>
<evidence type="ECO:0000313" key="3">
    <source>
        <dbReference type="Proteomes" id="UP000836841"/>
    </source>
</evidence>
<feature type="compositionally biased region" description="Polar residues" evidence="1">
    <location>
        <begin position="24"/>
        <end position="35"/>
    </location>
</feature>
<gene>
    <name evidence="2" type="ORF">TAV2_LOCUS6912</name>
</gene>